<dbReference type="AlphaFoldDB" id="A0A0B1Q0P0"/>
<comment type="caution">
    <text evidence="1">The sequence shown here is derived from an EMBL/GenBank/DDBJ whole genome shotgun (WGS) entry which is preliminary data.</text>
</comment>
<accession>A0A0B1Q0P0</accession>
<evidence type="ECO:0000313" key="2">
    <source>
        <dbReference type="Proteomes" id="UP000030826"/>
    </source>
</evidence>
<evidence type="ECO:0000313" key="1">
    <source>
        <dbReference type="EMBL" id="KHJ53929.1"/>
    </source>
</evidence>
<dbReference type="Proteomes" id="UP000030826">
    <property type="component" value="Unassembled WGS sequence"/>
</dbReference>
<dbReference type="OrthoDB" id="7395781at2"/>
<reference evidence="1 2" key="1">
    <citation type="submission" date="2014-09" db="EMBL/GenBank/DDBJ databases">
        <title>Isolation and characterization of Aurantimonas altamirensis ON-56566 from clinical sample following a dog bite.</title>
        <authorList>
            <person name="Eshaghi A."/>
            <person name="Li A."/>
            <person name="Shahinas D."/>
            <person name="Bahn P."/>
            <person name="Kus J.V."/>
            <person name="Patel S.N."/>
        </authorList>
    </citation>
    <scope>NUCLEOTIDE SEQUENCE [LARGE SCALE GENOMIC DNA]</scope>
    <source>
        <strain evidence="1 2">ON-56566</strain>
    </source>
</reference>
<evidence type="ECO:0008006" key="3">
    <source>
        <dbReference type="Google" id="ProtNLM"/>
    </source>
</evidence>
<dbReference type="EMBL" id="JRFJ01000004">
    <property type="protein sequence ID" value="KHJ53929.1"/>
    <property type="molecule type" value="Genomic_DNA"/>
</dbReference>
<dbReference type="STRING" id="370622.LA66_15230"/>
<organism evidence="1 2">
    <name type="scientific">Aureimonas altamirensis</name>
    <dbReference type="NCBI Taxonomy" id="370622"/>
    <lineage>
        <taxon>Bacteria</taxon>
        <taxon>Pseudomonadati</taxon>
        <taxon>Pseudomonadota</taxon>
        <taxon>Alphaproteobacteria</taxon>
        <taxon>Hyphomicrobiales</taxon>
        <taxon>Aurantimonadaceae</taxon>
        <taxon>Aureimonas</taxon>
    </lineage>
</organism>
<sequence>MTAAAAPSVRRPGRRALFPEALPDPEGEAAAAIASLRFTVTLADRSKTIDLTMLAGRKALARTFAGALWRACQVGGPAGSISTAYAYANALKTFWRYLDSAGSHVARLSDVSAVCIDGFDSWMEGSGLHPNHRLHRMSKVLNLLRLAEAAEPSHLPPDASRRLMYTSDRPGVRARPRDAYGDDVAAALRKAARTDLAAIIRRLGEADRIPAVEDSDRSKALAATHKQVMEVIDAEGVIGHRHPLFKRLYTLRRESGLPNDRLIHDLHGRRHLIAADLVPLIVLISLDTGMEIEAIKGLRADCLKNPAGGYVEIEYCKRRARGAEWKRLRVRDGGSSTPGGLIRKALQWTGPARSRLGADTLWAHCAWGRLTPRVLSMKELAASWTRRHGILDERGQRLRLNLTRLRKTHKAAWYRRTGGQLDRFAVGHTVAVAADHYADIPALRHLHEATIADAMTDALDAAFPPCVLSSEEEAAVQTDPDKATGLPVVGAAAVKALFGGEQDVWLASCGGFYNSPFGSEGEACPSPFWGCLECSNAVVTARKVPALLAFLNFIRAQRQVLSEADWIAKFGRVHGRIAEQILPRFADAEIEEARRIGSSDPALLYLPPEARAP</sequence>
<dbReference type="RefSeq" id="WP_012112822.1">
    <property type="nucleotide sequence ID" value="NZ_BBWQ01000022.1"/>
</dbReference>
<proteinExistence type="predicted"/>
<gene>
    <name evidence="1" type="ORF">LA66_15230</name>
</gene>
<protein>
    <recommendedName>
        <fullName evidence="3">Core-binding (CB) domain-containing protein</fullName>
    </recommendedName>
</protein>
<name>A0A0B1Q0P0_9HYPH</name>